<dbReference type="EMBL" id="CP001600">
    <property type="protein sequence ID" value="ACR69244.1"/>
    <property type="molecule type" value="Genomic_DNA"/>
</dbReference>
<organism evidence="2 3">
    <name type="scientific">Edwardsiella ictaluri (strain 93-146)</name>
    <dbReference type="NCBI Taxonomy" id="634503"/>
    <lineage>
        <taxon>Bacteria</taxon>
        <taxon>Pseudomonadati</taxon>
        <taxon>Pseudomonadota</taxon>
        <taxon>Gammaproteobacteria</taxon>
        <taxon>Enterobacterales</taxon>
        <taxon>Hafniaceae</taxon>
        <taxon>Edwardsiella</taxon>
    </lineage>
</organism>
<evidence type="ECO:0000313" key="2">
    <source>
        <dbReference type="EMBL" id="ACR69244.1"/>
    </source>
</evidence>
<keyword evidence="1" id="KW-0472">Membrane</keyword>
<evidence type="ECO:0000313" key="3">
    <source>
        <dbReference type="Proteomes" id="UP000001485"/>
    </source>
</evidence>
<dbReference type="KEGG" id="eic:NT01EI_2068"/>
<dbReference type="AlphaFoldDB" id="C5BDC7"/>
<dbReference type="Proteomes" id="UP000001485">
    <property type="component" value="Chromosome"/>
</dbReference>
<dbReference type="HOGENOM" id="CLU_3199146_0_0_6"/>
<reference evidence="3" key="1">
    <citation type="submission" date="2009-03" db="EMBL/GenBank/DDBJ databases">
        <title>Complete genome sequence of Edwardsiella ictaluri 93-146.</title>
        <authorList>
            <person name="Williams M.L."/>
            <person name="Gillaspy A.F."/>
            <person name="Dyer D.W."/>
            <person name="Thune R.L."/>
            <person name="Waldbieser G.C."/>
            <person name="Schuster S.C."/>
            <person name="Gipson J."/>
            <person name="Zaitshik J."/>
            <person name="Landry C."/>
            <person name="Lawrence M.L."/>
        </authorList>
    </citation>
    <scope>NUCLEOTIDE SEQUENCE [LARGE SCALE GENOMIC DNA]</scope>
    <source>
        <strain evidence="3">93-146</strain>
    </source>
</reference>
<keyword evidence="1" id="KW-0812">Transmembrane</keyword>
<keyword evidence="2" id="KW-0449">Lipoprotein</keyword>
<proteinExistence type="predicted"/>
<protein>
    <submittedName>
        <fullName evidence="2">Lipoprotein, putative</fullName>
    </submittedName>
</protein>
<reference evidence="2 3" key="2">
    <citation type="journal article" date="2012" name="J. Bacteriol.">
        <title>Genome Sequence of Edwardsiella ictaluri 93-146, a Strain Associated with a Natural Channel Catfish Outbreak of Enteric Septicemia of Catfish.</title>
        <authorList>
            <person name="Williams M.L."/>
            <person name="Gillaspy A.F."/>
            <person name="Dyer D.W."/>
            <person name="Thune R.L."/>
            <person name="Waldbieser G.C."/>
            <person name="Schuster S.C."/>
            <person name="Gipson J."/>
            <person name="Zaitshik J."/>
            <person name="Landry C."/>
            <person name="Banes M.M."/>
            <person name="Lawrence M.L."/>
        </authorList>
    </citation>
    <scope>NUCLEOTIDE SEQUENCE [LARGE SCALE GENOMIC DNA]</scope>
    <source>
        <strain evidence="2 3">93-146</strain>
    </source>
</reference>
<gene>
    <name evidence="2" type="ordered locus">NT01EI_2068</name>
</gene>
<evidence type="ECO:0000256" key="1">
    <source>
        <dbReference type="SAM" id="Phobius"/>
    </source>
</evidence>
<name>C5BDC7_EDWI9</name>
<accession>C5BDC7</accession>
<feature type="transmembrane region" description="Helical" evidence="1">
    <location>
        <begin position="21"/>
        <end position="44"/>
    </location>
</feature>
<sequence>MCWHRLSSGVEIDYRRRGYCIVSQPLLIMALVGCIYYGNTFIFYY</sequence>
<dbReference type="PROSITE" id="PS51257">
    <property type="entry name" value="PROKAR_LIPOPROTEIN"/>
    <property type="match status" value="1"/>
</dbReference>
<keyword evidence="1" id="KW-1133">Transmembrane helix</keyword>